<evidence type="ECO:0000256" key="1">
    <source>
        <dbReference type="ARBA" id="ARBA00002151"/>
    </source>
</evidence>
<comment type="pathway">
    <text evidence="2 12">Cofactor biosynthesis; riboflavin biosynthesis; 5-amino-6-(D-ribitylamino)uracil from GTP: step 2/4.</text>
</comment>
<dbReference type="NCBIfam" id="TIGR00227">
    <property type="entry name" value="ribD_Cterm"/>
    <property type="match status" value="1"/>
</dbReference>
<dbReference type="SUPFAM" id="SSF53597">
    <property type="entry name" value="Dihydrofolate reductase-like"/>
    <property type="match status" value="1"/>
</dbReference>
<comment type="similarity">
    <text evidence="5 12">In the C-terminal section; belongs to the HTP reductase family.</text>
</comment>
<evidence type="ECO:0000256" key="6">
    <source>
        <dbReference type="ARBA" id="ARBA00022619"/>
    </source>
</evidence>
<dbReference type="InterPro" id="IPR011549">
    <property type="entry name" value="RibD_C"/>
</dbReference>
<comment type="function">
    <text evidence="1 12">Converts 2,5-diamino-6-(ribosylamino)-4(3h)-pyrimidinone 5'-phosphate into 5-amino-6-(ribosylamino)-2,4(1h,3h)-pyrimidinedione 5'-phosphate.</text>
</comment>
<evidence type="ECO:0000256" key="3">
    <source>
        <dbReference type="ARBA" id="ARBA00004910"/>
    </source>
</evidence>
<keyword evidence="12" id="KW-0378">Hydrolase</keyword>
<dbReference type="InterPro" id="IPR016193">
    <property type="entry name" value="Cytidine_deaminase-like"/>
</dbReference>
<evidence type="ECO:0000256" key="4">
    <source>
        <dbReference type="ARBA" id="ARBA00005259"/>
    </source>
</evidence>
<gene>
    <name evidence="14" type="primary">ribD</name>
    <name evidence="14" type="ORF">LNKW23_08860</name>
</gene>
<protein>
    <recommendedName>
        <fullName evidence="12">Riboflavin biosynthesis protein RibD</fullName>
    </recommendedName>
    <domain>
        <recommendedName>
            <fullName evidence="12">Diaminohydroxyphosphoribosylaminopyrimidine deaminase</fullName>
            <shortName evidence="12">DRAP deaminase</shortName>
            <ecNumber evidence="12">3.5.4.26</ecNumber>
        </recommendedName>
        <alternativeName>
            <fullName evidence="12">Riboflavin-specific deaminase</fullName>
        </alternativeName>
    </domain>
    <domain>
        <recommendedName>
            <fullName evidence="12">5-amino-6-(5-phosphoribosylamino)uracil reductase</fullName>
            <ecNumber evidence="12">1.1.1.193</ecNumber>
        </recommendedName>
        <alternativeName>
            <fullName evidence="12">HTP reductase</fullName>
        </alternativeName>
    </domain>
</protein>
<evidence type="ECO:0000256" key="2">
    <source>
        <dbReference type="ARBA" id="ARBA00004882"/>
    </source>
</evidence>
<dbReference type="PROSITE" id="PS51747">
    <property type="entry name" value="CYT_DCMP_DEAMINASES_2"/>
    <property type="match status" value="1"/>
</dbReference>
<comment type="similarity">
    <text evidence="4 12">In the N-terminal section; belongs to the cytidine and deoxycytidylate deaminase family.</text>
</comment>
<dbReference type="Pfam" id="PF00383">
    <property type="entry name" value="dCMP_cyt_deam_1"/>
    <property type="match status" value="1"/>
</dbReference>
<keyword evidence="10 12" id="KW-0560">Oxidoreductase</keyword>
<dbReference type="Gene3D" id="3.40.430.10">
    <property type="entry name" value="Dihydrofolate Reductase, subunit A"/>
    <property type="match status" value="1"/>
</dbReference>
<dbReference type="NCBIfam" id="TIGR00326">
    <property type="entry name" value="eubact_ribD"/>
    <property type="match status" value="1"/>
</dbReference>
<evidence type="ECO:0000313" key="14">
    <source>
        <dbReference type="EMBL" id="GMG81673.1"/>
    </source>
</evidence>
<dbReference type="InterPro" id="IPR004794">
    <property type="entry name" value="Eubact_RibD"/>
</dbReference>
<evidence type="ECO:0000256" key="11">
    <source>
        <dbReference type="ARBA" id="ARBA00023268"/>
    </source>
</evidence>
<comment type="caution">
    <text evidence="14">The sequence shown here is derived from an EMBL/GenBank/DDBJ whole genome shotgun (WGS) entry which is preliminary data.</text>
</comment>
<dbReference type="PANTHER" id="PTHR38011">
    <property type="entry name" value="DIHYDROFOLATE REDUCTASE FAMILY PROTEIN (AFU_ORTHOLOGUE AFUA_8G06820)"/>
    <property type="match status" value="1"/>
</dbReference>
<name>A0ABQ6LKB4_9RHOB</name>
<dbReference type="EC" id="1.1.1.193" evidence="12"/>
<evidence type="ECO:0000256" key="10">
    <source>
        <dbReference type="ARBA" id="ARBA00023002"/>
    </source>
</evidence>
<comment type="pathway">
    <text evidence="3 12">Cofactor biosynthesis; riboflavin biosynthesis; 5-amino-6-(D-ribitylamino)uracil from GTP: step 3/4.</text>
</comment>
<dbReference type="RefSeq" id="WP_285670388.1">
    <property type="nucleotide sequence ID" value="NZ_BSYI01000005.1"/>
</dbReference>
<keyword evidence="8 12" id="KW-0862">Zinc</keyword>
<feature type="domain" description="CMP/dCMP-type deaminase" evidence="13">
    <location>
        <begin position="6"/>
        <end position="125"/>
    </location>
</feature>
<keyword evidence="11" id="KW-0511">Multifunctional enzyme</keyword>
<accession>A0ABQ6LKB4</accession>
<dbReference type="InterPro" id="IPR016192">
    <property type="entry name" value="APOBEC/CMP_deaminase_Zn-bd"/>
</dbReference>
<comment type="catalytic activity">
    <reaction evidence="12">
        <text>5-amino-6-(5-phospho-D-ribitylamino)uracil + NADP(+) = 5-amino-6-(5-phospho-D-ribosylamino)uracil + NADPH + H(+)</text>
        <dbReference type="Rhea" id="RHEA:17845"/>
        <dbReference type="ChEBI" id="CHEBI:15378"/>
        <dbReference type="ChEBI" id="CHEBI:57783"/>
        <dbReference type="ChEBI" id="CHEBI:58349"/>
        <dbReference type="ChEBI" id="CHEBI:58421"/>
        <dbReference type="ChEBI" id="CHEBI:58453"/>
        <dbReference type="EC" id="1.1.1.193"/>
    </reaction>
</comment>
<comment type="cofactor">
    <cofactor evidence="12">
        <name>Zn(2+)</name>
        <dbReference type="ChEBI" id="CHEBI:29105"/>
    </cofactor>
    <text evidence="12">Binds 1 zinc ion.</text>
</comment>
<dbReference type="InterPro" id="IPR024072">
    <property type="entry name" value="DHFR-like_dom_sf"/>
</dbReference>
<dbReference type="InterPro" id="IPR002734">
    <property type="entry name" value="RibDG_C"/>
</dbReference>
<dbReference type="EMBL" id="BSYI01000005">
    <property type="protein sequence ID" value="GMG81673.1"/>
    <property type="molecule type" value="Genomic_DNA"/>
</dbReference>
<dbReference type="InterPro" id="IPR002125">
    <property type="entry name" value="CMP_dCMP_dom"/>
</dbReference>
<dbReference type="Gene3D" id="3.40.140.10">
    <property type="entry name" value="Cytidine Deaminase, domain 2"/>
    <property type="match status" value="1"/>
</dbReference>
<reference evidence="14 15" key="1">
    <citation type="submission" date="2023-04" db="EMBL/GenBank/DDBJ databases">
        <title>Marinoamorphus aggregata gen. nov., sp. Nov., isolate from tissue of brittle star Ophioplocus japonicus.</title>
        <authorList>
            <person name="Kawano K."/>
            <person name="Sawayama S."/>
            <person name="Nakagawa S."/>
        </authorList>
    </citation>
    <scope>NUCLEOTIDE SEQUENCE [LARGE SCALE GENOMIC DNA]</scope>
    <source>
        <strain evidence="14 15">NKW23</strain>
    </source>
</reference>
<evidence type="ECO:0000259" key="13">
    <source>
        <dbReference type="PROSITE" id="PS51747"/>
    </source>
</evidence>
<organism evidence="14 15">
    <name type="scientific">Paralimibaculum aggregatum</name>
    <dbReference type="NCBI Taxonomy" id="3036245"/>
    <lineage>
        <taxon>Bacteria</taxon>
        <taxon>Pseudomonadati</taxon>
        <taxon>Pseudomonadota</taxon>
        <taxon>Alphaproteobacteria</taxon>
        <taxon>Rhodobacterales</taxon>
        <taxon>Paracoccaceae</taxon>
        <taxon>Paralimibaculum</taxon>
    </lineage>
</organism>
<proteinExistence type="inferred from homology"/>
<dbReference type="Pfam" id="PF01872">
    <property type="entry name" value="RibD_C"/>
    <property type="match status" value="1"/>
</dbReference>
<comment type="catalytic activity">
    <reaction evidence="12">
        <text>2,5-diamino-6-hydroxy-4-(5-phosphoribosylamino)-pyrimidine + H2O + H(+) = 5-amino-6-(5-phospho-D-ribosylamino)uracil + NH4(+)</text>
        <dbReference type="Rhea" id="RHEA:21868"/>
        <dbReference type="ChEBI" id="CHEBI:15377"/>
        <dbReference type="ChEBI" id="CHEBI:15378"/>
        <dbReference type="ChEBI" id="CHEBI:28938"/>
        <dbReference type="ChEBI" id="CHEBI:58453"/>
        <dbReference type="ChEBI" id="CHEBI:58614"/>
        <dbReference type="EC" id="3.5.4.26"/>
    </reaction>
</comment>
<keyword evidence="9 12" id="KW-0521">NADP</keyword>
<keyword evidence="7 12" id="KW-0479">Metal-binding</keyword>
<dbReference type="InterPro" id="IPR050765">
    <property type="entry name" value="Riboflavin_Biosynth_HTPR"/>
</dbReference>
<sequence length="374" mass="38129">MTAGAAQDARWMRAGLALARRGLGQVAPNPSVGALIVRGGVLLGRGVTTPGGRPHAETVALAQAEARFGPGAARGATAYVTLEPCAHHGLTPPCADALVRAGIARLVCPIEDPDPRVSGAGFARLRAAGVAVEVGLMAAEARAINAGFLSRHERGRPRLVLKLATSLDGRIAMASGESRWITGAAARRRVHLMRAEADAVLVGIGTALADDPMLDVRGFGAAPPQPVRVVADARLALPAGSRLAATAGALPLWLLHGPDAAAAAAERLTGAGAVLLPVPVDGAERLDLATGLARLAERGITRVLAEGGGRLAAALVAAGLVDEIALFQAGLAIGAEGHGCLGPLGFERLAEAPRFRLVAHERIGADTLSRWVRD</sequence>
<evidence type="ECO:0000313" key="15">
    <source>
        <dbReference type="Proteomes" id="UP001239909"/>
    </source>
</evidence>
<evidence type="ECO:0000256" key="7">
    <source>
        <dbReference type="ARBA" id="ARBA00022723"/>
    </source>
</evidence>
<dbReference type="PANTHER" id="PTHR38011:SF7">
    <property type="entry name" value="2,5-DIAMINO-6-RIBOSYLAMINO-4(3H)-PYRIMIDINONE 5'-PHOSPHATE REDUCTASE"/>
    <property type="match status" value="1"/>
</dbReference>
<evidence type="ECO:0000256" key="9">
    <source>
        <dbReference type="ARBA" id="ARBA00022857"/>
    </source>
</evidence>
<dbReference type="EC" id="3.5.4.26" evidence="12"/>
<keyword evidence="15" id="KW-1185">Reference proteome</keyword>
<dbReference type="PROSITE" id="PS00903">
    <property type="entry name" value="CYT_DCMP_DEAMINASES_1"/>
    <property type="match status" value="1"/>
</dbReference>
<evidence type="ECO:0000256" key="12">
    <source>
        <dbReference type="PIRNR" id="PIRNR006769"/>
    </source>
</evidence>
<dbReference type="Proteomes" id="UP001239909">
    <property type="component" value="Unassembled WGS sequence"/>
</dbReference>
<dbReference type="CDD" id="cd01284">
    <property type="entry name" value="Riboflavin_deaminase-reductase"/>
    <property type="match status" value="1"/>
</dbReference>
<keyword evidence="6 12" id="KW-0686">Riboflavin biosynthesis</keyword>
<dbReference type="PIRSF" id="PIRSF006769">
    <property type="entry name" value="RibD"/>
    <property type="match status" value="1"/>
</dbReference>
<dbReference type="SUPFAM" id="SSF53927">
    <property type="entry name" value="Cytidine deaminase-like"/>
    <property type="match status" value="1"/>
</dbReference>
<evidence type="ECO:0000256" key="5">
    <source>
        <dbReference type="ARBA" id="ARBA00007417"/>
    </source>
</evidence>
<evidence type="ECO:0000256" key="8">
    <source>
        <dbReference type="ARBA" id="ARBA00022833"/>
    </source>
</evidence>